<evidence type="ECO:0000313" key="3">
    <source>
        <dbReference type="EMBL" id="GAE30236.1"/>
    </source>
</evidence>
<dbReference type="PANTHER" id="PTHR43569">
    <property type="entry name" value="AMIDOHYDROLASE"/>
    <property type="match status" value="1"/>
</dbReference>
<sequence>MKALSNYSNLYCKTSGLITEASTDWRWNDFHPYLTAALKLFSINRLMYGSDWPVCLMAGTYKDTIDIIIKNLANQLNSQELQKLFGENASEFYQLVK</sequence>
<protein>
    <submittedName>
        <fullName evidence="3">Amidohydrolase 2</fullName>
    </submittedName>
</protein>
<dbReference type="InterPro" id="IPR006680">
    <property type="entry name" value="Amidohydro-rel"/>
</dbReference>
<dbReference type="InterPro" id="IPR052350">
    <property type="entry name" value="Metallo-dep_Lactonases"/>
</dbReference>
<keyword evidence="4" id="KW-1185">Reference proteome</keyword>
<reference evidence="3" key="1">
    <citation type="journal article" date="2014" name="Genome Announc.">
        <title>Draft Genome Sequences of Three Alkaliphilic Bacillus Strains, Bacillus wakoensis JCM 9140T, Bacillus akibai JCM 9157T, and Bacillus hemicellulosilyticus JCM 9152T.</title>
        <authorList>
            <person name="Yuki M."/>
            <person name="Oshima K."/>
            <person name="Suda W."/>
            <person name="Oshida Y."/>
            <person name="Kitamura K."/>
            <person name="Iida T."/>
            <person name="Hattori M."/>
            <person name="Ohkuma M."/>
        </authorList>
    </citation>
    <scope>NUCLEOTIDE SEQUENCE [LARGE SCALE GENOMIC DNA]</scope>
    <source>
        <strain evidence="3">JCM 9152</strain>
    </source>
</reference>
<name>W4QDV0_9BACI</name>
<evidence type="ECO:0000313" key="4">
    <source>
        <dbReference type="Proteomes" id="UP000018895"/>
    </source>
</evidence>
<dbReference type="STRING" id="1236971.JCM9152_1637"/>
<comment type="caution">
    <text evidence="3">The sequence shown here is derived from an EMBL/GenBank/DDBJ whole genome shotgun (WGS) entry which is preliminary data.</text>
</comment>
<dbReference type="AlphaFoldDB" id="W4QDV0"/>
<feature type="domain" description="Amidohydrolase-related" evidence="2">
    <location>
        <begin position="2"/>
        <end position="95"/>
    </location>
</feature>
<dbReference type="GO" id="GO:0016787">
    <property type="term" value="F:hydrolase activity"/>
    <property type="evidence" value="ECO:0007669"/>
    <property type="project" value="UniProtKB-KW"/>
</dbReference>
<dbReference type="RefSeq" id="WP_052015711.1">
    <property type="nucleotide sequence ID" value="NZ_BAUU01000010.1"/>
</dbReference>
<comment type="similarity">
    <text evidence="1">Belongs to the metallo-dependent hydrolases superfamily.</text>
</comment>
<dbReference type="Pfam" id="PF04909">
    <property type="entry name" value="Amidohydro_2"/>
    <property type="match status" value="1"/>
</dbReference>
<keyword evidence="3" id="KW-0378">Hydrolase</keyword>
<accession>W4QDV0</accession>
<dbReference type="OrthoDB" id="5450317at2"/>
<gene>
    <name evidence="3" type="ORF">JCM9152_1637</name>
</gene>
<evidence type="ECO:0000256" key="1">
    <source>
        <dbReference type="ARBA" id="ARBA00038310"/>
    </source>
</evidence>
<proteinExistence type="inferred from homology"/>
<evidence type="ECO:0000259" key="2">
    <source>
        <dbReference type="Pfam" id="PF04909"/>
    </source>
</evidence>
<dbReference type="PANTHER" id="PTHR43569:SF2">
    <property type="entry name" value="AMIDOHYDROLASE-RELATED DOMAIN-CONTAINING PROTEIN"/>
    <property type="match status" value="1"/>
</dbReference>
<dbReference type="EMBL" id="BAUU01000010">
    <property type="protein sequence ID" value="GAE30236.1"/>
    <property type="molecule type" value="Genomic_DNA"/>
</dbReference>
<dbReference type="InterPro" id="IPR032466">
    <property type="entry name" value="Metal_Hydrolase"/>
</dbReference>
<dbReference type="SUPFAM" id="SSF51556">
    <property type="entry name" value="Metallo-dependent hydrolases"/>
    <property type="match status" value="1"/>
</dbReference>
<dbReference type="Gene3D" id="3.20.20.140">
    <property type="entry name" value="Metal-dependent hydrolases"/>
    <property type="match status" value="1"/>
</dbReference>
<organism evidence="3 4">
    <name type="scientific">Halalkalibacter hemicellulosilyticusJCM 9152</name>
    <dbReference type="NCBI Taxonomy" id="1236971"/>
    <lineage>
        <taxon>Bacteria</taxon>
        <taxon>Bacillati</taxon>
        <taxon>Bacillota</taxon>
        <taxon>Bacilli</taxon>
        <taxon>Bacillales</taxon>
        <taxon>Bacillaceae</taxon>
        <taxon>Halalkalibacter</taxon>
    </lineage>
</organism>
<dbReference type="Proteomes" id="UP000018895">
    <property type="component" value="Unassembled WGS sequence"/>
</dbReference>